<dbReference type="EMBL" id="CP163441">
    <property type="protein sequence ID" value="XDQ49135.1"/>
    <property type="molecule type" value="Genomic_DNA"/>
</dbReference>
<feature type="domain" description="Solute-binding protein family 5" evidence="5">
    <location>
        <begin position="122"/>
        <end position="485"/>
    </location>
</feature>
<dbReference type="InterPro" id="IPR000914">
    <property type="entry name" value="SBP_5_dom"/>
</dbReference>
<organism evidence="6">
    <name type="scientific">Streptomyces sp. R39</name>
    <dbReference type="NCBI Taxonomy" id="3238631"/>
    <lineage>
        <taxon>Bacteria</taxon>
        <taxon>Bacillati</taxon>
        <taxon>Actinomycetota</taxon>
        <taxon>Actinomycetes</taxon>
        <taxon>Kitasatosporales</taxon>
        <taxon>Streptomycetaceae</taxon>
        <taxon>Streptomyces</taxon>
    </lineage>
</organism>
<dbReference type="PROSITE" id="PS51318">
    <property type="entry name" value="TAT"/>
    <property type="match status" value="1"/>
</dbReference>
<keyword evidence="3" id="KW-0732">Signal</keyword>
<protein>
    <submittedName>
        <fullName evidence="6">ABC transporter substrate-binding protein</fullName>
    </submittedName>
</protein>
<sequence>MASGTNRSRAAAPASGNTVTDPLAPGAGRRGVLGLLGLGAAAVPLGALLTACSSATPADGNSKAAGSAPVDAGGDIEQLTIALPGSLSTLDVSHEAGILNYIAVLLAQESLLSVSPDGALGAGLATSWTHPDPLTYVYELRQNVTFWDGTPLTAADVVDSVEYHLDPANASQLAYAYSTVKSVRATGPHQVTIRLKNPYAMFQWTPTPSTLLIGSKAYAARHKGKLGTASALLMGTGPFRVTSFAPDDHVEFERNEKWWGGHVRVKKLRLTFVADDNTRLLAMRSGELDGAVNLPADRASQWERIKDTEVHYASDHSVVALAFNTSKAPWNDPKVRQAVAHATDRQGYVRSILRGKGEVASALVTRGQWTGLLTDAEVRQAYTAVPQYEYDIDRARTLLASSTAKDGFTEELHYPASGSQLGRAALALKEALVPLGITLNVKEVPLEKWISELSEPDRGLHFLWYYPTTGDPAELVEPYLDSAAIGSTNIAHYRNQAVHKDITEERASVSPAARGKDLADALQRAGADLPYHSLWWGQSATALSSKVGVKDFGTFFFIGPWATRLYPAGS</sequence>
<dbReference type="CDD" id="cd00995">
    <property type="entry name" value="PBP2_NikA_DppA_OppA_like"/>
    <property type="match status" value="1"/>
</dbReference>
<feature type="region of interest" description="Disordered" evidence="4">
    <location>
        <begin position="1"/>
        <end position="23"/>
    </location>
</feature>
<evidence type="ECO:0000313" key="6">
    <source>
        <dbReference type="EMBL" id="XDQ49135.1"/>
    </source>
</evidence>
<dbReference type="GO" id="GO:0015833">
    <property type="term" value="P:peptide transport"/>
    <property type="evidence" value="ECO:0007669"/>
    <property type="project" value="TreeGrafter"/>
</dbReference>
<dbReference type="Gene3D" id="3.90.76.10">
    <property type="entry name" value="Dipeptide-binding Protein, Domain 1"/>
    <property type="match status" value="1"/>
</dbReference>
<comment type="similarity">
    <text evidence="1">Belongs to the bacterial solute-binding protein 5 family.</text>
</comment>
<accession>A0AB39R2S9</accession>
<keyword evidence="2" id="KW-0813">Transport</keyword>
<dbReference type="PANTHER" id="PTHR30290">
    <property type="entry name" value="PERIPLASMIC BINDING COMPONENT OF ABC TRANSPORTER"/>
    <property type="match status" value="1"/>
</dbReference>
<dbReference type="Gene3D" id="3.10.105.10">
    <property type="entry name" value="Dipeptide-binding Protein, Domain 3"/>
    <property type="match status" value="1"/>
</dbReference>
<dbReference type="GO" id="GO:0042597">
    <property type="term" value="C:periplasmic space"/>
    <property type="evidence" value="ECO:0007669"/>
    <property type="project" value="UniProtKB-ARBA"/>
</dbReference>
<dbReference type="GO" id="GO:1904680">
    <property type="term" value="F:peptide transmembrane transporter activity"/>
    <property type="evidence" value="ECO:0007669"/>
    <property type="project" value="TreeGrafter"/>
</dbReference>
<gene>
    <name evidence="6" type="ORF">AB5J52_46520</name>
</gene>
<name>A0AB39R2S9_9ACTN</name>
<dbReference type="Pfam" id="PF00496">
    <property type="entry name" value="SBP_bac_5"/>
    <property type="match status" value="1"/>
</dbReference>
<dbReference type="PANTHER" id="PTHR30290:SF9">
    <property type="entry name" value="OLIGOPEPTIDE-BINDING PROTEIN APPA"/>
    <property type="match status" value="1"/>
</dbReference>
<dbReference type="InterPro" id="IPR039424">
    <property type="entry name" value="SBP_5"/>
</dbReference>
<dbReference type="Gene3D" id="3.40.190.10">
    <property type="entry name" value="Periplasmic binding protein-like II"/>
    <property type="match status" value="1"/>
</dbReference>
<dbReference type="GO" id="GO:0043190">
    <property type="term" value="C:ATP-binding cassette (ABC) transporter complex"/>
    <property type="evidence" value="ECO:0007669"/>
    <property type="project" value="InterPro"/>
</dbReference>
<dbReference type="PIRSF" id="PIRSF002741">
    <property type="entry name" value="MppA"/>
    <property type="match status" value="1"/>
</dbReference>
<evidence type="ECO:0000256" key="4">
    <source>
        <dbReference type="SAM" id="MobiDB-lite"/>
    </source>
</evidence>
<proteinExistence type="inferred from homology"/>
<evidence type="ECO:0000259" key="5">
    <source>
        <dbReference type="Pfam" id="PF00496"/>
    </source>
</evidence>
<dbReference type="InterPro" id="IPR030678">
    <property type="entry name" value="Peptide/Ni-bd"/>
</dbReference>
<evidence type="ECO:0000256" key="1">
    <source>
        <dbReference type="ARBA" id="ARBA00005695"/>
    </source>
</evidence>
<dbReference type="RefSeq" id="WP_369227793.1">
    <property type="nucleotide sequence ID" value="NZ_CP163441.1"/>
</dbReference>
<dbReference type="SUPFAM" id="SSF53850">
    <property type="entry name" value="Periplasmic binding protein-like II"/>
    <property type="match status" value="1"/>
</dbReference>
<evidence type="ECO:0000256" key="2">
    <source>
        <dbReference type="ARBA" id="ARBA00022448"/>
    </source>
</evidence>
<dbReference type="InterPro" id="IPR006311">
    <property type="entry name" value="TAT_signal"/>
</dbReference>
<dbReference type="AlphaFoldDB" id="A0AB39R2S9"/>
<evidence type="ECO:0000256" key="3">
    <source>
        <dbReference type="ARBA" id="ARBA00022729"/>
    </source>
</evidence>
<reference evidence="6" key="1">
    <citation type="submission" date="2024-07" db="EMBL/GenBank/DDBJ databases">
        <authorList>
            <person name="Yu S.T."/>
        </authorList>
    </citation>
    <scope>NUCLEOTIDE SEQUENCE</scope>
    <source>
        <strain evidence="6">R39</strain>
    </source>
</reference>